<name>A0A1S3A469_ERIEU</name>
<dbReference type="InterPro" id="IPR024140">
    <property type="entry name" value="Noxa"/>
</dbReference>
<dbReference type="FunCoup" id="A0A1S3A469">
    <property type="interactions" value="99"/>
</dbReference>
<dbReference type="Pfam" id="PF15150">
    <property type="entry name" value="PMAIP1"/>
    <property type="match status" value="1"/>
</dbReference>
<dbReference type="GeneID" id="103118807"/>
<gene>
    <name evidence="2" type="primary">PMAIP1</name>
</gene>
<dbReference type="GO" id="GO:0005739">
    <property type="term" value="C:mitochondrion"/>
    <property type="evidence" value="ECO:0007669"/>
    <property type="project" value="TreeGrafter"/>
</dbReference>
<dbReference type="PANTHER" id="PTHR14299:SF0">
    <property type="entry name" value="PHORBOL-12-MYRISTATE-13-ACETATE-INDUCED PROTEIN 1"/>
    <property type="match status" value="1"/>
</dbReference>
<dbReference type="OrthoDB" id="8793015at2759"/>
<dbReference type="AlphaFoldDB" id="A0A1S3A469"/>
<dbReference type="GO" id="GO:0006974">
    <property type="term" value="P:DNA damage response"/>
    <property type="evidence" value="ECO:0007669"/>
    <property type="project" value="InterPro"/>
</dbReference>
<protein>
    <submittedName>
        <fullName evidence="2">Phorbol-12-myristate-13-acetate-induced protein 1</fullName>
    </submittedName>
</protein>
<accession>A0A1S3A469</accession>
<keyword evidence="1" id="KW-1185">Reference proteome</keyword>
<evidence type="ECO:0000313" key="2">
    <source>
        <dbReference type="RefSeq" id="XP_007529076.1"/>
    </source>
</evidence>
<reference evidence="2" key="1">
    <citation type="submission" date="2025-08" db="UniProtKB">
        <authorList>
            <consortium name="RefSeq"/>
        </authorList>
    </citation>
    <scope>IDENTIFICATION</scope>
</reference>
<dbReference type="InParanoid" id="A0A1S3A469"/>
<dbReference type="GO" id="GO:0043065">
    <property type="term" value="P:positive regulation of apoptotic process"/>
    <property type="evidence" value="ECO:0007669"/>
    <property type="project" value="InterPro"/>
</dbReference>
<dbReference type="RefSeq" id="XP_007529076.1">
    <property type="nucleotide sequence ID" value="XM_007529014.3"/>
</dbReference>
<evidence type="ECO:0000313" key="1">
    <source>
        <dbReference type="Proteomes" id="UP001652624"/>
    </source>
</evidence>
<dbReference type="PANTHER" id="PTHR14299">
    <property type="entry name" value="PHORBOL-12-MYRISTATE-13-ACETATE-INDUCED PROTEIN 1"/>
    <property type="match status" value="1"/>
</dbReference>
<sequence length="54" mass="6148">MPGKKARKNAQPLPPRVVTEPEVECAIQLRKIGDKLDFRQKILNLLAKFFRSGT</sequence>
<proteinExistence type="predicted"/>
<dbReference type="Proteomes" id="UP001652624">
    <property type="component" value="Chromosome 15"/>
</dbReference>
<organism evidence="1 2">
    <name type="scientific">Erinaceus europaeus</name>
    <name type="common">Western European hedgehog</name>
    <dbReference type="NCBI Taxonomy" id="9365"/>
    <lineage>
        <taxon>Eukaryota</taxon>
        <taxon>Metazoa</taxon>
        <taxon>Chordata</taxon>
        <taxon>Craniata</taxon>
        <taxon>Vertebrata</taxon>
        <taxon>Euteleostomi</taxon>
        <taxon>Mammalia</taxon>
        <taxon>Eutheria</taxon>
        <taxon>Laurasiatheria</taxon>
        <taxon>Eulipotyphla</taxon>
        <taxon>Erinaceidae</taxon>
        <taxon>Erinaceinae</taxon>
        <taxon>Erinaceus</taxon>
    </lineage>
</organism>
<dbReference type="CTD" id="5366"/>
<dbReference type="eggNOG" id="ENOG502SEAE">
    <property type="taxonomic scope" value="Eukaryota"/>
</dbReference>
<dbReference type="GO" id="GO:0001836">
    <property type="term" value="P:release of cytochrome c from mitochondria"/>
    <property type="evidence" value="ECO:0007669"/>
    <property type="project" value="InterPro"/>
</dbReference>